<name>S4MY31_9ACTN</name>
<feature type="compositionally biased region" description="Pro residues" evidence="1">
    <location>
        <begin position="124"/>
        <end position="138"/>
    </location>
</feature>
<evidence type="ECO:0000313" key="2">
    <source>
        <dbReference type="EMBL" id="EPJ41996.1"/>
    </source>
</evidence>
<comment type="caution">
    <text evidence="2">The sequence shown here is derived from an EMBL/GenBank/DDBJ whole genome shotgun (WGS) entry which is preliminary data.</text>
</comment>
<dbReference type="EMBL" id="AOPY01001285">
    <property type="protein sequence ID" value="EPJ41996.1"/>
    <property type="molecule type" value="Genomic_DNA"/>
</dbReference>
<protein>
    <submittedName>
        <fullName evidence="2">Uncharacterized protein</fullName>
    </submittedName>
</protein>
<feature type="compositionally biased region" description="Polar residues" evidence="1">
    <location>
        <begin position="161"/>
        <end position="170"/>
    </location>
</feature>
<proteinExistence type="predicted"/>
<accession>S4MY31</accession>
<evidence type="ECO:0000313" key="3">
    <source>
        <dbReference type="Proteomes" id="UP000015001"/>
    </source>
</evidence>
<dbReference type="HOGENOM" id="CLU_1234401_0_0_11"/>
<feature type="region of interest" description="Disordered" evidence="1">
    <location>
        <begin position="60"/>
        <end position="92"/>
    </location>
</feature>
<dbReference type="Proteomes" id="UP000015001">
    <property type="component" value="Unassembled WGS sequence"/>
</dbReference>
<dbReference type="AlphaFoldDB" id="S4MY31"/>
<gene>
    <name evidence="2" type="ORF">STAFG_0943</name>
</gene>
<sequence length="224" mass="22406">MKNVICFSTSQLATLRVPPYRPGAPPWTPWTAFRVASSVGEGETGEAELSFAVDSVNGSGPVSAAGWRKTSPSAVLVPPSDAPVPPPSGRVSTTARITAATTAVAISATRGTDPHQGRRGSGACPPPLGGSEGGPPPDGGWEGPDSGPEGGPVGRPDDGGSTLTCSSSRVGSLRPAHTGRWLVLVYTAFSTTSSLCAPVPYGSQADADGPPGGRPARVLLSVAA</sequence>
<organism evidence="2 3">
    <name type="scientific">Streptomyces afghaniensis 772</name>
    <dbReference type="NCBI Taxonomy" id="1283301"/>
    <lineage>
        <taxon>Bacteria</taxon>
        <taxon>Bacillati</taxon>
        <taxon>Actinomycetota</taxon>
        <taxon>Actinomycetes</taxon>
        <taxon>Kitasatosporales</taxon>
        <taxon>Streptomycetaceae</taxon>
        <taxon>Streptomyces</taxon>
    </lineage>
</organism>
<dbReference type="PATRIC" id="fig|1283301.3.peg.926"/>
<feature type="region of interest" description="Disordered" evidence="1">
    <location>
        <begin position="108"/>
        <end position="173"/>
    </location>
</feature>
<keyword evidence="3" id="KW-1185">Reference proteome</keyword>
<reference evidence="2 3" key="1">
    <citation type="submission" date="2013-02" db="EMBL/GenBank/DDBJ databases">
        <title>Draft Genome Sequence of Streptomyces afghaniensis, Which Produces Compounds of the Julimycin B-Complex.</title>
        <authorList>
            <person name="Gruening B.A."/>
            <person name="Praeg A."/>
            <person name="Erxleben A."/>
            <person name="Guenther S."/>
            <person name="Fiedler H.-P."/>
            <person name="Goodfellow M."/>
            <person name="Mueller M."/>
        </authorList>
    </citation>
    <scope>NUCLEOTIDE SEQUENCE [LARGE SCALE GENOMIC DNA]</scope>
    <source>
        <strain evidence="2 3">772</strain>
    </source>
</reference>
<evidence type="ECO:0000256" key="1">
    <source>
        <dbReference type="SAM" id="MobiDB-lite"/>
    </source>
</evidence>